<comment type="similarity">
    <text evidence="1">Belongs to the ycf20 family.</text>
</comment>
<evidence type="ECO:0000256" key="2">
    <source>
        <dbReference type="SAM" id="Phobius"/>
    </source>
</evidence>
<reference evidence="4" key="1">
    <citation type="journal article" date="2020" name="Nat. Commun.">
        <title>Genome sequence of the cluster root forming white lupin.</title>
        <authorList>
            <person name="Hufnagel B."/>
            <person name="Marques A."/>
            <person name="Soriano A."/>
            <person name="Marques L."/>
            <person name="Divol F."/>
            <person name="Doumas P."/>
            <person name="Sallet E."/>
            <person name="Mancinotti D."/>
            <person name="Carrere S."/>
            <person name="Marande W."/>
            <person name="Arribat S."/>
            <person name="Keller J."/>
            <person name="Huneau C."/>
            <person name="Blein T."/>
            <person name="Aime D."/>
            <person name="Laguerre M."/>
            <person name="Taylor J."/>
            <person name="Schubert V."/>
            <person name="Nelson M."/>
            <person name="Geu-Flores F."/>
            <person name="Crespi M."/>
            <person name="Gallardo-Guerrero K."/>
            <person name="Delaux P.-M."/>
            <person name="Salse J."/>
            <person name="Berges H."/>
            <person name="Guyot R."/>
            <person name="Gouzy J."/>
            <person name="Peret B."/>
        </authorList>
    </citation>
    <scope>NUCLEOTIDE SEQUENCE [LARGE SCALE GENOMIC DNA]</scope>
    <source>
        <strain evidence="4">cv. Amiga</strain>
    </source>
</reference>
<keyword evidence="2" id="KW-1133">Transmembrane helix</keyword>
<accession>A0A6A4PSB1</accession>
<comment type="caution">
    <text evidence="3">The sequence shown here is derived from an EMBL/GenBank/DDBJ whole genome shotgun (WGS) entry which is preliminary data.</text>
</comment>
<gene>
    <name evidence="3" type="ORF">Lalb_Chr11g0071731</name>
</gene>
<dbReference type="Proteomes" id="UP000447434">
    <property type="component" value="Chromosome 11"/>
</dbReference>
<feature type="transmembrane region" description="Helical" evidence="2">
    <location>
        <begin position="26"/>
        <end position="45"/>
    </location>
</feature>
<evidence type="ECO:0000313" key="4">
    <source>
        <dbReference type="Proteomes" id="UP000447434"/>
    </source>
</evidence>
<dbReference type="OrthoDB" id="1853217at2759"/>
<dbReference type="AlphaFoldDB" id="A0A6A4PSB1"/>
<dbReference type="EMBL" id="WOCE01000011">
    <property type="protein sequence ID" value="KAE9604428.1"/>
    <property type="molecule type" value="Genomic_DNA"/>
</dbReference>
<dbReference type="InterPro" id="IPR007572">
    <property type="entry name" value="Uncharacterised_Ycf20"/>
</dbReference>
<sequence>MKIELFKLIVQYQFPDKIYVRLPMKIFLLHLGFYTTNALAIIFGQTRDWDGLVVGVVVAAIVGIYMLMYIKRPTVRTRRLQFFLMMMNYWKVCNLGLLVDAFKLGS</sequence>
<keyword evidence="2" id="KW-0812">Transmembrane</keyword>
<organism evidence="3 4">
    <name type="scientific">Lupinus albus</name>
    <name type="common">White lupine</name>
    <name type="synonym">Lupinus termis</name>
    <dbReference type="NCBI Taxonomy" id="3870"/>
    <lineage>
        <taxon>Eukaryota</taxon>
        <taxon>Viridiplantae</taxon>
        <taxon>Streptophyta</taxon>
        <taxon>Embryophyta</taxon>
        <taxon>Tracheophyta</taxon>
        <taxon>Spermatophyta</taxon>
        <taxon>Magnoliopsida</taxon>
        <taxon>eudicotyledons</taxon>
        <taxon>Gunneridae</taxon>
        <taxon>Pentapetalae</taxon>
        <taxon>rosids</taxon>
        <taxon>fabids</taxon>
        <taxon>Fabales</taxon>
        <taxon>Fabaceae</taxon>
        <taxon>Papilionoideae</taxon>
        <taxon>50 kb inversion clade</taxon>
        <taxon>genistoids sensu lato</taxon>
        <taxon>core genistoids</taxon>
        <taxon>Genisteae</taxon>
        <taxon>Lupinus</taxon>
    </lineage>
</organism>
<keyword evidence="4" id="KW-1185">Reference proteome</keyword>
<keyword evidence="2" id="KW-0472">Membrane</keyword>
<proteinExistence type="inferred from homology"/>
<name>A0A6A4PSB1_LUPAL</name>
<dbReference type="PANTHER" id="PTHR33787">
    <property type="match status" value="1"/>
</dbReference>
<dbReference type="Pfam" id="PF04483">
    <property type="entry name" value="DUF565"/>
    <property type="match status" value="1"/>
</dbReference>
<evidence type="ECO:0000256" key="1">
    <source>
        <dbReference type="ARBA" id="ARBA00009846"/>
    </source>
</evidence>
<feature type="transmembrane region" description="Helical" evidence="2">
    <location>
        <begin position="51"/>
        <end position="70"/>
    </location>
</feature>
<evidence type="ECO:0000313" key="3">
    <source>
        <dbReference type="EMBL" id="KAE9604428.1"/>
    </source>
</evidence>
<dbReference type="PANTHER" id="PTHR33787:SF4">
    <property type="entry name" value="YCF20-LIKE PROTEIN"/>
    <property type="match status" value="1"/>
</dbReference>
<protein>
    <submittedName>
        <fullName evidence="3">Uncharacterized protein</fullName>
    </submittedName>
</protein>